<protein>
    <submittedName>
        <fullName evidence="1">HAD hydrolase family protein</fullName>
    </submittedName>
</protein>
<dbReference type="PANTHER" id="PTHR10000">
    <property type="entry name" value="PHOSPHOSERINE PHOSPHATASE"/>
    <property type="match status" value="1"/>
</dbReference>
<sequence>MVFLDIDGTLLPAGTSSVPDRTRRAVADVMARGIKVVLTTGRPVHNVLPVAEQFGMGRGCFFIASNGAVTGVITGNRRNPFELLDQRTFDARGAFSVAMAAHREVCMAVEVPGVGWRVNTRFAPGQLSGEQELVPAKQLWSDGEVTRAVVRAPGAAGLVPDLVDAGYTAYAAGLDHVDVTRRNVSKWTDADRLSRRWRIDRFDTAAAGDGENDLPLIRQAGWSCAMWHAPRQVQEAANYVAGPVQEEGVVSWLDSLVLSNRVARPLPVRAGAGAS</sequence>
<dbReference type="EMBL" id="JAFMPK010000045">
    <property type="protein sequence ID" value="MBO0609903.1"/>
    <property type="molecule type" value="Genomic_DNA"/>
</dbReference>
<keyword evidence="1" id="KW-0378">Hydrolase</keyword>
<dbReference type="Gene3D" id="3.40.50.1000">
    <property type="entry name" value="HAD superfamily/HAD-like"/>
    <property type="match status" value="2"/>
</dbReference>
<dbReference type="InterPro" id="IPR036412">
    <property type="entry name" value="HAD-like_sf"/>
</dbReference>
<evidence type="ECO:0000313" key="2">
    <source>
        <dbReference type="Proteomes" id="UP000664617"/>
    </source>
</evidence>
<accession>A0ABS3IA70</accession>
<reference evidence="2" key="2">
    <citation type="submission" date="2023-07" db="EMBL/GenBank/DDBJ databases">
        <title>Myceligenerans salitolerans sp. nov., a halotolerant actinomycete isolated from a salt lake in Xinjiang, China.</title>
        <authorList>
            <person name="Guan T."/>
        </authorList>
    </citation>
    <scope>NUCLEOTIDE SEQUENCE [LARGE SCALE GENOMIC DNA]</scope>
    <source>
        <strain evidence="2">XHU 5031</strain>
    </source>
</reference>
<dbReference type="SUPFAM" id="SSF56784">
    <property type="entry name" value="HAD-like"/>
    <property type="match status" value="1"/>
</dbReference>
<dbReference type="Gene3D" id="3.30.1240.10">
    <property type="match status" value="1"/>
</dbReference>
<dbReference type="GO" id="GO:0016787">
    <property type="term" value="F:hydrolase activity"/>
    <property type="evidence" value="ECO:0007669"/>
    <property type="project" value="UniProtKB-KW"/>
</dbReference>
<organism evidence="1 2">
    <name type="scientific">Myceligenerans salitolerans</name>
    <dbReference type="NCBI Taxonomy" id="1230528"/>
    <lineage>
        <taxon>Bacteria</taxon>
        <taxon>Bacillati</taxon>
        <taxon>Actinomycetota</taxon>
        <taxon>Actinomycetes</taxon>
        <taxon>Micrococcales</taxon>
        <taxon>Promicromonosporaceae</taxon>
        <taxon>Myceligenerans</taxon>
    </lineage>
</organism>
<keyword evidence="2" id="KW-1185">Reference proteome</keyword>
<gene>
    <name evidence="1" type="ORF">J0911_12785</name>
</gene>
<name>A0ABS3IA70_9MICO</name>
<dbReference type="InterPro" id="IPR023214">
    <property type="entry name" value="HAD_sf"/>
</dbReference>
<reference evidence="1 2" key="1">
    <citation type="submission" date="2021-03" db="EMBL/GenBank/DDBJ databases">
        <authorList>
            <person name="Xin L."/>
        </authorList>
    </citation>
    <scope>NUCLEOTIDE SEQUENCE [LARGE SCALE GENOMIC DNA]</scope>
    <source>
        <strain evidence="1 2">XHU 5031</strain>
    </source>
</reference>
<comment type="caution">
    <text evidence="1">The sequence shown here is derived from an EMBL/GenBank/DDBJ whole genome shotgun (WGS) entry which is preliminary data.</text>
</comment>
<dbReference type="Proteomes" id="UP000664617">
    <property type="component" value="Unassembled WGS sequence"/>
</dbReference>
<proteinExistence type="predicted"/>
<dbReference type="PANTHER" id="PTHR10000:SF8">
    <property type="entry name" value="HAD SUPERFAMILY HYDROLASE-LIKE, TYPE 3"/>
    <property type="match status" value="1"/>
</dbReference>
<evidence type="ECO:0000313" key="1">
    <source>
        <dbReference type="EMBL" id="MBO0609903.1"/>
    </source>
</evidence>
<dbReference type="Pfam" id="PF08282">
    <property type="entry name" value="Hydrolase_3"/>
    <property type="match status" value="2"/>
</dbReference>